<dbReference type="PROSITE" id="PS51186">
    <property type="entry name" value="GNAT"/>
    <property type="match status" value="1"/>
</dbReference>
<dbReference type="InterPro" id="IPR016181">
    <property type="entry name" value="Acyl_CoA_acyltransferase"/>
</dbReference>
<dbReference type="EMBL" id="BONK01000003">
    <property type="protein sequence ID" value="GIG20220.1"/>
    <property type="molecule type" value="Genomic_DNA"/>
</dbReference>
<keyword evidence="1" id="KW-0808">Transferase</keyword>
<protein>
    <submittedName>
        <fullName evidence="4">N-acetyltransferase</fullName>
    </submittedName>
</protein>
<name>A0A919P0Y3_9CELL</name>
<dbReference type="AlphaFoldDB" id="A0A919P0Y3"/>
<evidence type="ECO:0000256" key="2">
    <source>
        <dbReference type="ARBA" id="ARBA00023315"/>
    </source>
</evidence>
<evidence type="ECO:0000313" key="5">
    <source>
        <dbReference type="Proteomes" id="UP000632740"/>
    </source>
</evidence>
<organism evidence="4 5">
    <name type="scientific">Cellulomonas chitinilytica</name>
    <dbReference type="NCBI Taxonomy" id="398759"/>
    <lineage>
        <taxon>Bacteria</taxon>
        <taxon>Bacillati</taxon>
        <taxon>Actinomycetota</taxon>
        <taxon>Actinomycetes</taxon>
        <taxon>Micrococcales</taxon>
        <taxon>Cellulomonadaceae</taxon>
        <taxon>Cellulomonas</taxon>
    </lineage>
</organism>
<dbReference type="Pfam" id="PF13508">
    <property type="entry name" value="Acetyltransf_7"/>
    <property type="match status" value="1"/>
</dbReference>
<accession>A0A919P0Y3</accession>
<dbReference type="SUPFAM" id="SSF55729">
    <property type="entry name" value="Acyl-CoA N-acyltransferases (Nat)"/>
    <property type="match status" value="1"/>
</dbReference>
<dbReference type="GO" id="GO:0016747">
    <property type="term" value="F:acyltransferase activity, transferring groups other than amino-acyl groups"/>
    <property type="evidence" value="ECO:0007669"/>
    <property type="project" value="InterPro"/>
</dbReference>
<dbReference type="InterPro" id="IPR050832">
    <property type="entry name" value="Bact_Acetyltransf"/>
</dbReference>
<dbReference type="Gene3D" id="3.40.630.30">
    <property type="match status" value="1"/>
</dbReference>
<evidence type="ECO:0000259" key="3">
    <source>
        <dbReference type="PROSITE" id="PS51186"/>
    </source>
</evidence>
<dbReference type="CDD" id="cd04301">
    <property type="entry name" value="NAT_SF"/>
    <property type="match status" value="1"/>
</dbReference>
<dbReference type="Proteomes" id="UP000632740">
    <property type="component" value="Unassembled WGS sequence"/>
</dbReference>
<proteinExistence type="predicted"/>
<keyword evidence="2" id="KW-0012">Acyltransferase</keyword>
<evidence type="ECO:0000313" key="4">
    <source>
        <dbReference type="EMBL" id="GIG20220.1"/>
    </source>
</evidence>
<gene>
    <name evidence="4" type="ORF">Cch01nite_09440</name>
</gene>
<evidence type="ECO:0000256" key="1">
    <source>
        <dbReference type="ARBA" id="ARBA00022679"/>
    </source>
</evidence>
<feature type="domain" description="N-acetyltransferase" evidence="3">
    <location>
        <begin position="6"/>
        <end position="157"/>
    </location>
</feature>
<comment type="caution">
    <text evidence="4">The sequence shown here is derived from an EMBL/GenBank/DDBJ whole genome shotgun (WGS) entry which is preliminary data.</text>
</comment>
<dbReference type="PANTHER" id="PTHR43877">
    <property type="entry name" value="AMINOALKYLPHOSPHONATE N-ACETYLTRANSFERASE-RELATED-RELATED"/>
    <property type="match status" value="1"/>
</dbReference>
<sequence length="157" mass="17411">MNVHELRVELLASGDREAVRAILDDLPQWFGRPEATAAYVAAADTFPQYVAVTAAGERVGVALVQQHFPVAAEIHLIAVAERWHRRGVGRALLTRIESDLRRTGTRILTVKTLGAADPDEGYRRTRLFYEGTGFLPLEEFTDLWPGTPCLYLAKPLG</sequence>
<keyword evidence="5" id="KW-1185">Reference proteome</keyword>
<reference evidence="4" key="1">
    <citation type="submission" date="2021-01" db="EMBL/GenBank/DDBJ databases">
        <title>Whole genome shotgun sequence of Cellulomonas chitinilytica NBRC 110799.</title>
        <authorList>
            <person name="Komaki H."/>
            <person name="Tamura T."/>
        </authorList>
    </citation>
    <scope>NUCLEOTIDE SEQUENCE</scope>
    <source>
        <strain evidence="4">NBRC 110799</strain>
    </source>
</reference>
<dbReference type="InterPro" id="IPR000182">
    <property type="entry name" value="GNAT_dom"/>
</dbReference>